<proteinExistence type="predicted"/>
<evidence type="ECO:0000259" key="1">
    <source>
        <dbReference type="Pfam" id="PF10551"/>
    </source>
</evidence>
<dbReference type="Proteomes" id="UP001151760">
    <property type="component" value="Unassembled WGS sequence"/>
</dbReference>
<dbReference type="PANTHER" id="PTHR47718">
    <property type="entry name" value="OS01G0519700 PROTEIN"/>
    <property type="match status" value="1"/>
</dbReference>
<dbReference type="EMBL" id="BQNB010014505">
    <property type="protein sequence ID" value="GJT28989.1"/>
    <property type="molecule type" value="Genomic_DNA"/>
</dbReference>
<feature type="domain" description="MULE transposase" evidence="1">
    <location>
        <begin position="204"/>
        <end position="296"/>
    </location>
</feature>
<dbReference type="InterPro" id="IPR018289">
    <property type="entry name" value="MULE_transposase_dom"/>
</dbReference>
<evidence type="ECO:0000313" key="3">
    <source>
        <dbReference type="Proteomes" id="UP001151760"/>
    </source>
</evidence>
<dbReference type="Pfam" id="PF10551">
    <property type="entry name" value="MULE"/>
    <property type="match status" value="1"/>
</dbReference>
<gene>
    <name evidence="2" type="ORF">Tco_0909264</name>
</gene>
<keyword evidence="3" id="KW-1185">Reference proteome</keyword>
<protein>
    <submittedName>
        <fullName evidence="2">FAR1-related sequence 5-like protein</fullName>
    </submittedName>
</protein>
<evidence type="ECO:0000313" key="2">
    <source>
        <dbReference type="EMBL" id="GJT28989.1"/>
    </source>
</evidence>
<reference evidence="2" key="2">
    <citation type="submission" date="2022-01" db="EMBL/GenBank/DDBJ databases">
        <authorList>
            <person name="Yamashiro T."/>
            <person name="Shiraishi A."/>
            <person name="Satake H."/>
            <person name="Nakayama K."/>
        </authorList>
    </citation>
    <scope>NUCLEOTIDE SEQUENCE</scope>
</reference>
<comment type="caution">
    <text evidence="2">The sequence shown here is derived from an EMBL/GenBank/DDBJ whole genome shotgun (WGS) entry which is preliminary data.</text>
</comment>
<dbReference type="PANTHER" id="PTHR47718:SF17">
    <property type="entry name" value="PROTEIN FAR1-RELATED SEQUENCE 5-LIKE"/>
    <property type="match status" value="1"/>
</dbReference>
<sequence>MLASSVCSVANGKGKGKVIVDGFSGKGKTIDFSDVSKPIVKRPFRKNTSCKTGCLARMMVRKIDGGMFEIYGFVEEHNHPLVSQEDMQFMISSRELGFSKQQFMLQVANSNVGPVRAFKLMKEMYGGFENVGATATDCKNFRRDLNLFIGDRDAQMVVEKLENLEKRCDGFFMDYCQGEGDSLCGLFWADKVARLNYQRFGDTISFDATFRSNKYRMVFVPFTGIDNHNRSVTFGAGLLSDETVKSYKWLLQSFKKAFVADPQVVVTDQDASMKQAVEAEFPNARHRLCMWHIMQKLVTKVGSSVCNKSNFKERFCRIVWNERISIDMFEQEWASIMDEFDLGSHKWLCDLYGMRHRWIPAFLRNEDMSGLMRTTSRSESENRYFNRFTNPDLTLVEFIGHFESAMDIQRYTQKKNDHESRYNRPEFRTDWPLEKDAAELFTLNIFYEIQDEIVASIAKCLSVNVEQMGGSEKYFIRDTDVKKWKDSTQFEVYEVFYCSSDTILTCSCRQYVLDRWSKSDENVWVDTSAVMCETSSDAAIRAIQRIFEDTVDRLVPFKDKLDFIRIGYCLILQKQESDVPEPETVVIKVPRHSANKGTGSHKRWKNMDELIQNAAESSKKRRTCFVCGKAEGHNCRTCPHKDEINAANKRTKRVTRSSTVNYEE</sequence>
<name>A0ABQ5CWQ4_9ASTR</name>
<reference evidence="2" key="1">
    <citation type="journal article" date="2022" name="Int. J. Mol. Sci.">
        <title>Draft Genome of Tanacetum Coccineum: Genomic Comparison of Closely Related Tanacetum-Family Plants.</title>
        <authorList>
            <person name="Yamashiro T."/>
            <person name="Shiraishi A."/>
            <person name="Nakayama K."/>
            <person name="Satake H."/>
        </authorList>
    </citation>
    <scope>NUCLEOTIDE SEQUENCE</scope>
</reference>
<accession>A0ABQ5CWQ4</accession>
<organism evidence="2 3">
    <name type="scientific">Tanacetum coccineum</name>
    <dbReference type="NCBI Taxonomy" id="301880"/>
    <lineage>
        <taxon>Eukaryota</taxon>
        <taxon>Viridiplantae</taxon>
        <taxon>Streptophyta</taxon>
        <taxon>Embryophyta</taxon>
        <taxon>Tracheophyta</taxon>
        <taxon>Spermatophyta</taxon>
        <taxon>Magnoliopsida</taxon>
        <taxon>eudicotyledons</taxon>
        <taxon>Gunneridae</taxon>
        <taxon>Pentapetalae</taxon>
        <taxon>asterids</taxon>
        <taxon>campanulids</taxon>
        <taxon>Asterales</taxon>
        <taxon>Asteraceae</taxon>
        <taxon>Asteroideae</taxon>
        <taxon>Anthemideae</taxon>
        <taxon>Anthemidinae</taxon>
        <taxon>Tanacetum</taxon>
    </lineage>
</organism>